<dbReference type="EMBL" id="ANIE01000008">
    <property type="protein sequence ID" value="KEF30440.1"/>
    <property type="molecule type" value="Genomic_DNA"/>
</dbReference>
<dbReference type="Gene3D" id="1.20.1260.10">
    <property type="match status" value="1"/>
</dbReference>
<dbReference type="PANTHER" id="PTHR30458:SF0">
    <property type="entry name" value="1,2-PHENYLACETYL-COA EPOXIDASE, SUBUNIT C"/>
    <property type="match status" value="1"/>
</dbReference>
<dbReference type="Proteomes" id="UP000035057">
    <property type="component" value="Unassembled WGS sequence"/>
</dbReference>
<dbReference type="InterPro" id="IPR009078">
    <property type="entry name" value="Ferritin-like_SF"/>
</dbReference>
<dbReference type="AlphaFoldDB" id="A0A072NBI5"/>
<dbReference type="SUPFAM" id="SSF47240">
    <property type="entry name" value="Ferritin-like"/>
    <property type="match status" value="1"/>
</dbReference>
<sequence>MKETVEVGRHEVSTPEEFFKMPEEYRSLASHLMLVHAEGELTGADDYTQVFYKMAPNAYEKLICCERAAEEIQHFELTAKVLSDINIDTHHMLSQHFTERPYYSNELVTGVRNWMERGIFSFLGESVVLEHLLEFKDCSYKPFAKIFEDQIIRDEHVHVAHGFRIIREASSNDESRAQAQQALDRLWPHILGLFGHEKSQRSRAYVKWGFRKTLNGELRENFKKKTIPKLAALGLTVPHHETGVSA</sequence>
<reference evidence="1 2" key="1">
    <citation type="submission" date="2012-12" db="EMBL/GenBank/DDBJ databases">
        <title>Genome assembly of Marinobacter sp. AK21.</title>
        <authorList>
            <person name="Khatri I."/>
            <person name="Kumar R."/>
            <person name="Vaidya B."/>
            <person name="Subramanian S."/>
            <person name="Pinnaka A."/>
        </authorList>
    </citation>
    <scope>NUCLEOTIDE SEQUENCE [LARGE SCALE GENOMIC DNA]</scope>
    <source>
        <strain evidence="1 2">AK21</strain>
    </source>
</reference>
<comment type="caution">
    <text evidence="1">The sequence shown here is derived from an EMBL/GenBank/DDBJ whole genome shotgun (WGS) entry which is preliminary data.</text>
</comment>
<dbReference type="PATRIC" id="fig|1137280.3.peg.2805"/>
<dbReference type="InterPro" id="IPR052703">
    <property type="entry name" value="Aromatic_CoA_ox/epox"/>
</dbReference>
<dbReference type="STRING" id="1137280.D777_02988"/>
<gene>
    <name evidence="1" type="ORF">D777_02988</name>
</gene>
<organism evidence="1 2">
    <name type="scientific">Marinobacter nitratireducens</name>
    <dbReference type="NCBI Taxonomy" id="1137280"/>
    <lineage>
        <taxon>Bacteria</taxon>
        <taxon>Pseudomonadati</taxon>
        <taxon>Pseudomonadota</taxon>
        <taxon>Gammaproteobacteria</taxon>
        <taxon>Pseudomonadales</taxon>
        <taxon>Marinobacteraceae</taxon>
        <taxon>Marinobacter</taxon>
    </lineage>
</organism>
<dbReference type="InterPro" id="IPR007814">
    <property type="entry name" value="PaaA_PaaC"/>
</dbReference>
<dbReference type="PANTHER" id="PTHR30458">
    <property type="entry name" value="PHENYLACETIC ACID DEGRADATION PROTEIN PAA"/>
    <property type="match status" value="1"/>
</dbReference>
<dbReference type="RefSeq" id="WP_201443380.1">
    <property type="nucleotide sequence ID" value="NZ_ANIE01000008.1"/>
</dbReference>
<accession>A0A072NBI5</accession>
<dbReference type="Pfam" id="PF05138">
    <property type="entry name" value="PaaA_PaaC"/>
    <property type="match status" value="1"/>
</dbReference>
<evidence type="ECO:0000313" key="2">
    <source>
        <dbReference type="Proteomes" id="UP000035057"/>
    </source>
</evidence>
<protein>
    <submittedName>
        <fullName evidence="1">Phenylacetic acid degradation protein paaA</fullName>
    </submittedName>
</protein>
<dbReference type="GO" id="GO:0005829">
    <property type="term" value="C:cytosol"/>
    <property type="evidence" value="ECO:0007669"/>
    <property type="project" value="TreeGrafter"/>
</dbReference>
<name>A0A072NBI5_9GAMM</name>
<dbReference type="GO" id="GO:0010124">
    <property type="term" value="P:phenylacetate catabolic process"/>
    <property type="evidence" value="ECO:0007669"/>
    <property type="project" value="InterPro"/>
</dbReference>
<dbReference type="InterPro" id="IPR012347">
    <property type="entry name" value="Ferritin-like"/>
</dbReference>
<evidence type="ECO:0000313" key="1">
    <source>
        <dbReference type="EMBL" id="KEF30440.1"/>
    </source>
</evidence>
<keyword evidence="2" id="KW-1185">Reference proteome</keyword>
<proteinExistence type="predicted"/>